<dbReference type="NCBIfam" id="TIGR00229">
    <property type="entry name" value="sensory_box"/>
    <property type="match status" value="1"/>
</dbReference>
<evidence type="ECO:0000259" key="3">
    <source>
        <dbReference type="PROSITE" id="PS50887"/>
    </source>
</evidence>
<dbReference type="Proteomes" id="UP000196536">
    <property type="component" value="Unassembled WGS sequence"/>
</dbReference>
<evidence type="ECO:0000256" key="2">
    <source>
        <dbReference type="ARBA" id="ARBA00034247"/>
    </source>
</evidence>
<dbReference type="PROSITE" id="PS50887">
    <property type="entry name" value="GGDEF"/>
    <property type="match status" value="1"/>
</dbReference>
<dbReference type="NCBIfam" id="TIGR00254">
    <property type="entry name" value="GGDEF"/>
    <property type="match status" value="1"/>
</dbReference>
<gene>
    <name evidence="4" type="ORF">CAP51_13715</name>
</gene>
<dbReference type="OrthoDB" id="6676980at2"/>
<dbReference type="Pfam" id="PF00990">
    <property type="entry name" value="GGDEF"/>
    <property type="match status" value="1"/>
</dbReference>
<dbReference type="InterPro" id="IPR050469">
    <property type="entry name" value="Diguanylate_Cyclase"/>
</dbReference>
<comment type="caution">
    <text evidence="4">The sequence shown here is derived from an EMBL/GenBank/DDBJ whole genome shotgun (WGS) entry which is preliminary data.</text>
</comment>
<keyword evidence="5" id="KW-1185">Reference proteome</keyword>
<feature type="domain" description="GGDEF" evidence="3">
    <location>
        <begin position="165"/>
        <end position="301"/>
    </location>
</feature>
<sequence>MPKQRIETFYQTPQDMIDLFPIPAVMIHHCHTILYANKRFADLHGSTIEQMQGRHLSSFSESAGQAVKAYFAAYQNGEQLTSQEVYVYGIYFQILIFPIYNKNNQLEALFFLQWNISRTKRLQQMFNQNNKRYKAQLQLDQLTGLANDYALQEYFSTLKKQVIYSEVAILLIDIDRFSEFNKEHGFIKSNATLHNIAQTLKQELRDEKDFLAKLNSDRFIALFPAVSHFTALTIAERFRNSIYQLDLRHEAGIHHHLTISIIIYSLPISQLPTINQFINRLSDQLRLNKKHGRNHCTIYFENPESIHN</sequence>
<dbReference type="SUPFAM" id="SSF55073">
    <property type="entry name" value="Nucleotide cyclase"/>
    <property type="match status" value="1"/>
</dbReference>
<dbReference type="InterPro" id="IPR029787">
    <property type="entry name" value="Nucleotide_cyclase"/>
</dbReference>
<organism evidence="4 5">
    <name type="scientific">Acinetobacter populi</name>
    <dbReference type="NCBI Taxonomy" id="1582270"/>
    <lineage>
        <taxon>Bacteria</taxon>
        <taxon>Pseudomonadati</taxon>
        <taxon>Pseudomonadota</taxon>
        <taxon>Gammaproteobacteria</taxon>
        <taxon>Moraxellales</taxon>
        <taxon>Moraxellaceae</taxon>
        <taxon>Acinetobacter</taxon>
    </lineage>
</organism>
<name>A0A1Z9YVP4_9GAMM</name>
<evidence type="ECO:0000256" key="1">
    <source>
        <dbReference type="ARBA" id="ARBA00012528"/>
    </source>
</evidence>
<evidence type="ECO:0000313" key="4">
    <source>
        <dbReference type="EMBL" id="OUY06312.1"/>
    </source>
</evidence>
<dbReference type="Gene3D" id="3.30.450.20">
    <property type="entry name" value="PAS domain"/>
    <property type="match status" value="1"/>
</dbReference>
<proteinExistence type="predicted"/>
<dbReference type="InterPro" id="IPR035965">
    <property type="entry name" value="PAS-like_dom_sf"/>
</dbReference>
<dbReference type="RefSeq" id="WP_087621315.1">
    <property type="nucleotide sequence ID" value="NZ_NEXX01000005.1"/>
</dbReference>
<dbReference type="PANTHER" id="PTHR45138">
    <property type="entry name" value="REGULATORY COMPONENTS OF SENSORY TRANSDUCTION SYSTEM"/>
    <property type="match status" value="1"/>
</dbReference>
<accession>A0A1Z9YVP4</accession>
<reference evidence="4 5" key="1">
    <citation type="submission" date="2017-05" db="EMBL/GenBank/DDBJ databases">
        <title>Acinetobacter populi ANC 5415 (= PBJ7), whole genome shotgun sequencing project.</title>
        <authorList>
            <person name="Nemec A."/>
            <person name="Radolfova-Krizova L."/>
        </authorList>
    </citation>
    <scope>NUCLEOTIDE SEQUENCE [LARGE SCALE GENOMIC DNA]</scope>
    <source>
        <strain evidence="4 5">PBJ7</strain>
    </source>
</reference>
<protein>
    <recommendedName>
        <fullName evidence="1">diguanylate cyclase</fullName>
        <ecNumber evidence="1">2.7.7.65</ecNumber>
    </recommendedName>
</protein>
<dbReference type="EC" id="2.7.7.65" evidence="1"/>
<evidence type="ECO:0000313" key="5">
    <source>
        <dbReference type="Proteomes" id="UP000196536"/>
    </source>
</evidence>
<dbReference type="Gene3D" id="3.30.70.270">
    <property type="match status" value="1"/>
</dbReference>
<comment type="catalytic activity">
    <reaction evidence="2">
        <text>2 GTP = 3',3'-c-di-GMP + 2 diphosphate</text>
        <dbReference type="Rhea" id="RHEA:24898"/>
        <dbReference type="ChEBI" id="CHEBI:33019"/>
        <dbReference type="ChEBI" id="CHEBI:37565"/>
        <dbReference type="ChEBI" id="CHEBI:58805"/>
        <dbReference type="EC" id="2.7.7.65"/>
    </reaction>
</comment>
<dbReference type="PANTHER" id="PTHR45138:SF9">
    <property type="entry name" value="DIGUANYLATE CYCLASE DGCM-RELATED"/>
    <property type="match status" value="1"/>
</dbReference>
<dbReference type="InterPro" id="IPR043128">
    <property type="entry name" value="Rev_trsase/Diguanyl_cyclase"/>
</dbReference>
<dbReference type="AlphaFoldDB" id="A0A1Z9YVP4"/>
<dbReference type="SMART" id="SM00267">
    <property type="entry name" value="GGDEF"/>
    <property type="match status" value="1"/>
</dbReference>
<dbReference type="EMBL" id="NEXX01000005">
    <property type="protein sequence ID" value="OUY06312.1"/>
    <property type="molecule type" value="Genomic_DNA"/>
</dbReference>
<dbReference type="CDD" id="cd01949">
    <property type="entry name" value="GGDEF"/>
    <property type="match status" value="1"/>
</dbReference>
<dbReference type="InterPro" id="IPR000014">
    <property type="entry name" value="PAS"/>
</dbReference>
<dbReference type="InterPro" id="IPR000160">
    <property type="entry name" value="GGDEF_dom"/>
</dbReference>
<dbReference type="SUPFAM" id="SSF55785">
    <property type="entry name" value="PYP-like sensor domain (PAS domain)"/>
    <property type="match status" value="1"/>
</dbReference>
<dbReference type="GO" id="GO:0052621">
    <property type="term" value="F:diguanylate cyclase activity"/>
    <property type="evidence" value="ECO:0007669"/>
    <property type="project" value="UniProtKB-EC"/>
</dbReference>